<evidence type="ECO:0000313" key="2">
    <source>
        <dbReference type="Proteomes" id="UP000518681"/>
    </source>
</evidence>
<protein>
    <submittedName>
        <fullName evidence="1">Uncharacterized protein</fullName>
    </submittedName>
</protein>
<dbReference type="AlphaFoldDB" id="A0AAW3UNP1"/>
<accession>A0AAW3UNP1</accession>
<evidence type="ECO:0000313" key="1">
    <source>
        <dbReference type="EMBL" id="MBB6199931.1"/>
    </source>
</evidence>
<sequence>MQKQHGILEVPSRHVRRTAKRSGWCSELGIGARSAAGGMTALSLTRNVREHRFQMHHYRDCAGDPLKN</sequence>
<organism evidence="1 2">
    <name type="scientific">Paraburkholderia fungorum</name>
    <dbReference type="NCBI Taxonomy" id="134537"/>
    <lineage>
        <taxon>Bacteria</taxon>
        <taxon>Pseudomonadati</taxon>
        <taxon>Pseudomonadota</taxon>
        <taxon>Betaproteobacteria</taxon>
        <taxon>Burkholderiales</taxon>
        <taxon>Burkholderiaceae</taxon>
        <taxon>Paraburkholderia</taxon>
    </lineage>
</organism>
<gene>
    <name evidence="1" type="ORF">GGD69_000777</name>
</gene>
<reference evidence="1 2" key="1">
    <citation type="submission" date="2020-08" db="EMBL/GenBank/DDBJ databases">
        <title>Genomic Encyclopedia of Type Strains, Phase IV (KMG-V): Genome sequencing to study the core and pangenomes of soil and plant-associated prokaryotes.</title>
        <authorList>
            <person name="Whitman W."/>
        </authorList>
    </citation>
    <scope>NUCLEOTIDE SEQUENCE [LARGE SCALE GENOMIC DNA]</scope>
    <source>
        <strain evidence="1 2">SEMIA 4013</strain>
    </source>
</reference>
<comment type="caution">
    <text evidence="1">The sequence shown here is derived from an EMBL/GenBank/DDBJ whole genome shotgun (WGS) entry which is preliminary data.</text>
</comment>
<name>A0AAW3UNP1_9BURK</name>
<proteinExistence type="predicted"/>
<dbReference type="EMBL" id="JACIIK010000002">
    <property type="protein sequence ID" value="MBB6199931.1"/>
    <property type="molecule type" value="Genomic_DNA"/>
</dbReference>
<dbReference type="Proteomes" id="UP000518681">
    <property type="component" value="Unassembled WGS sequence"/>
</dbReference>